<dbReference type="Proteomes" id="UP000009011">
    <property type="component" value="Chromosome"/>
</dbReference>
<evidence type="ECO:0000256" key="3">
    <source>
        <dbReference type="ARBA" id="ARBA00022692"/>
    </source>
</evidence>
<reference evidence="7 8" key="1">
    <citation type="journal article" date="2013" name="PLoS ONE">
        <title>Genomic analysis of Melioribacter roseus, facultatively anaerobic organotrophic bacterium representing a novel deep lineage within Bacteriodetes/Chlorobi group.</title>
        <authorList>
            <person name="Kadnikov V.V."/>
            <person name="Mardanov A.V."/>
            <person name="Podosokorskaya O.A."/>
            <person name="Gavrilov S.N."/>
            <person name="Kublanov I.V."/>
            <person name="Beletsky A.V."/>
            <person name="Bonch-Osmolovskaya E.A."/>
            <person name="Ravin N.V."/>
        </authorList>
    </citation>
    <scope>NUCLEOTIDE SEQUENCE [LARGE SCALE GENOMIC DNA]</scope>
    <source>
        <strain evidence="8">JCM 17771 / P3M-2</strain>
    </source>
</reference>
<proteinExistence type="predicted"/>
<dbReference type="OrthoDB" id="1446022at2"/>
<dbReference type="eggNOG" id="COG3630">
    <property type="taxonomic scope" value="Bacteria"/>
</dbReference>
<keyword evidence="8" id="KW-1185">Reference proteome</keyword>
<dbReference type="GO" id="GO:0036376">
    <property type="term" value="P:sodium ion export across plasma membrane"/>
    <property type="evidence" value="ECO:0007669"/>
    <property type="project" value="InterPro"/>
</dbReference>
<evidence type="ECO:0000256" key="5">
    <source>
        <dbReference type="ARBA" id="ARBA00023136"/>
    </source>
</evidence>
<keyword evidence="3 6" id="KW-0812">Transmembrane</keyword>
<evidence type="ECO:0008006" key="9">
    <source>
        <dbReference type="Google" id="ProtNLM"/>
    </source>
</evidence>
<dbReference type="PATRIC" id="fig|1191523.3.peg.674"/>
<dbReference type="STRING" id="1191523.MROS_0645"/>
<evidence type="ECO:0000256" key="4">
    <source>
        <dbReference type="ARBA" id="ARBA00022989"/>
    </source>
</evidence>
<feature type="transmembrane region" description="Helical" evidence="6">
    <location>
        <begin position="31"/>
        <end position="58"/>
    </location>
</feature>
<keyword evidence="2" id="KW-1003">Cell membrane</keyword>
<protein>
    <recommendedName>
        <fullName evidence="9">Oxaloacetate decarboxylase gamma chain</fullName>
    </recommendedName>
</protein>
<evidence type="ECO:0000313" key="7">
    <source>
        <dbReference type="EMBL" id="AFN73888.1"/>
    </source>
</evidence>
<dbReference type="Pfam" id="PF04277">
    <property type="entry name" value="OAD_gamma"/>
    <property type="match status" value="1"/>
</dbReference>
<dbReference type="InterPro" id="IPR005899">
    <property type="entry name" value="Na_pump_deCOase"/>
</dbReference>
<dbReference type="EMBL" id="CP003557">
    <property type="protein sequence ID" value="AFN73888.1"/>
    <property type="molecule type" value="Genomic_DNA"/>
</dbReference>
<dbReference type="AlphaFoldDB" id="I6ZXW9"/>
<accession>I6ZXW9</accession>
<keyword evidence="4 6" id="KW-1133">Transmembrane helix</keyword>
<dbReference type="GO" id="GO:0005886">
    <property type="term" value="C:plasma membrane"/>
    <property type="evidence" value="ECO:0007669"/>
    <property type="project" value="UniProtKB-SubCell"/>
</dbReference>
<sequence length="136" mass="15497">MFLFAFQQSAIDTLTRGRIEQNAEKFSQLDAYGIGLTFIGMAVVFSSLLLLYIVFYNLTKAINNRIKKKQTQSESKSENAELTGEVNAAISTAIFLYLNELHDKENMVLTINRVARVYSPWSSKIYGLRQYPRSRG</sequence>
<evidence type="ECO:0000256" key="2">
    <source>
        <dbReference type="ARBA" id="ARBA00022475"/>
    </source>
</evidence>
<evidence type="ECO:0000256" key="1">
    <source>
        <dbReference type="ARBA" id="ARBA00004236"/>
    </source>
</evidence>
<dbReference type="GO" id="GO:0015081">
    <property type="term" value="F:sodium ion transmembrane transporter activity"/>
    <property type="evidence" value="ECO:0007669"/>
    <property type="project" value="InterPro"/>
</dbReference>
<organism evidence="7 8">
    <name type="scientific">Melioribacter roseus (strain DSM 23840 / JCM 17771 / VKM B-2668 / P3M-2)</name>
    <dbReference type="NCBI Taxonomy" id="1191523"/>
    <lineage>
        <taxon>Bacteria</taxon>
        <taxon>Pseudomonadati</taxon>
        <taxon>Ignavibacteriota</taxon>
        <taxon>Ignavibacteria</taxon>
        <taxon>Ignavibacteriales</taxon>
        <taxon>Melioribacteraceae</taxon>
        <taxon>Melioribacter</taxon>
    </lineage>
</organism>
<keyword evidence="5 6" id="KW-0472">Membrane</keyword>
<gene>
    <name evidence="7" type="ordered locus">MROS_0645</name>
</gene>
<name>I6ZXW9_MELRP</name>
<dbReference type="RefSeq" id="WP_014855325.1">
    <property type="nucleotide sequence ID" value="NC_018178.1"/>
</dbReference>
<evidence type="ECO:0000256" key="6">
    <source>
        <dbReference type="SAM" id="Phobius"/>
    </source>
</evidence>
<evidence type="ECO:0000313" key="8">
    <source>
        <dbReference type="Proteomes" id="UP000009011"/>
    </source>
</evidence>
<comment type="subcellular location">
    <subcellularLocation>
        <location evidence="1">Cell membrane</location>
    </subcellularLocation>
</comment>
<dbReference type="KEGG" id="mro:MROS_0645"/>
<dbReference type="HOGENOM" id="CLU_155185_0_0_10"/>